<evidence type="ECO:0000256" key="5">
    <source>
        <dbReference type="ARBA" id="ARBA00022801"/>
    </source>
</evidence>
<dbReference type="Gene3D" id="3.40.50.10810">
    <property type="entry name" value="Tandem AAA-ATPase domain"/>
    <property type="match status" value="1"/>
</dbReference>
<reference evidence="12 13" key="1">
    <citation type="submission" date="2020-08" db="EMBL/GenBank/DDBJ databases">
        <title>Plant Genome Project.</title>
        <authorList>
            <person name="Zhang R.-G."/>
        </authorList>
    </citation>
    <scope>NUCLEOTIDE SEQUENCE [LARGE SCALE GENOMIC DNA]</scope>
    <source>
        <tissue evidence="12">Rhizome</tissue>
    </source>
</reference>
<keyword evidence="2" id="KW-0677">Repeat</keyword>
<dbReference type="InterPro" id="IPR017907">
    <property type="entry name" value="Znf_RING_CS"/>
</dbReference>
<sequence>MAGAACSSLLVRRRPADLSSILRSAFRAFSAHANAPASTGLDTICAVQCAILSESDPDRIADLFQSAAHLPHFYARGHRRIFFLTVDKLARANRPDLVDRLLSPLLSDVKCPQSEGFIIRLISLYSSAGMLDHAKATFNRIPHLLGRSGSDKSLSALLFGYYRNRRFDLVIKTFNHAPKQLGVVPGIGSYNVLLQTLRQKNDLETARNVIDGMAEKGITPDIISFNTLLSGYLKNGEDDRFDEILEQISSAGLEPNVVTCNCRISKFCRNSETSKAQELLDLMVSKGIHPNFITFRTIISGYLAEGDRYAALEVHKRMEVMKRTNESKGVSPNAYINSKHFLGSGISYRLPPSSFYGRLANIMQQPRTRNGQKHLGMGDDRHIRDERHIYHEALQNLDQPQIEDDLPDTLLAVPLLKHQKIALAWMVQKENSVYCAGGILADDQGLGKTVSMIALIQKQMSEQLKFTSANSSCIMPETLNLDEDRVSELAKSKQKTERMTNSRLHSSSQNSKPAAGSLVVCPASVLRQWAQELDEKVPESAKLSVLIYHGGARTKDPMELTKYHVVVAPYSIVTHEVPTHLLDADDEKDQLTFNKQAKAVPSGPLARVRWFRIILDEVQIIKNHRTQVSRSCSGLCAERRWCLSGTPIQNSINDLYSYFRFLKYYPYDDYNSFCDFIKNPISTNPSSGYKKLQTIFKAILLRRTKGTLIKGEPILKLPPKSIFLEKLDFSQEERQFYLQLEGASQVQFKDLAEDAVVAMCGHVFCYQCVSEHLTGEDNLCPATDCSNIIGSDSFLSRDTLKRLISDDDTDEASTSYTCDPESITHGHYISSKIKAVIDILISISGSNTKMVDNLANSTNFKPNQLNLNPKVSEKVLIFSQWTSMLDLLELSLDKYFIQYRRLDGAMSLTSRDKAVKDFNNDPEVTVMLMSLKAGCLGLNMVAARHVILLDLWWNPTTEEQAIDRVHRIGQTHPVKVSRITIEDTVEDRILALQEKKRKLISSSFGDGHGGGKASQLSVEDLKFLFNFVDDRVRVD</sequence>
<keyword evidence="1" id="KW-0479">Metal-binding</keyword>
<dbReference type="CDD" id="cd18793">
    <property type="entry name" value="SF2_C_SNF"/>
    <property type="match status" value="1"/>
</dbReference>
<feature type="compositionally biased region" description="Basic and acidic residues" evidence="9">
    <location>
        <begin position="488"/>
        <end position="500"/>
    </location>
</feature>
<dbReference type="GO" id="GO:0008094">
    <property type="term" value="F:ATP-dependent activity, acting on DNA"/>
    <property type="evidence" value="ECO:0007669"/>
    <property type="project" value="TreeGrafter"/>
</dbReference>
<accession>A0A8J5ICI6</accession>
<evidence type="ECO:0000313" key="13">
    <source>
        <dbReference type="Proteomes" id="UP000734854"/>
    </source>
</evidence>
<dbReference type="GO" id="GO:0016787">
    <property type="term" value="F:hydrolase activity"/>
    <property type="evidence" value="ECO:0007669"/>
    <property type="project" value="UniProtKB-KW"/>
</dbReference>
<evidence type="ECO:0000256" key="2">
    <source>
        <dbReference type="ARBA" id="ARBA00022737"/>
    </source>
</evidence>
<dbReference type="Gene3D" id="3.30.40.10">
    <property type="entry name" value="Zinc/RING finger domain, C3HC4 (zinc finger)"/>
    <property type="match status" value="1"/>
</dbReference>
<evidence type="ECO:0000256" key="3">
    <source>
        <dbReference type="ARBA" id="ARBA00022741"/>
    </source>
</evidence>
<keyword evidence="7" id="KW-0067">ATP-binding</keyword>
<evidence type="ECO:0000259" key="11">
    <source>
        <dbReference type="PROSITE" id="PS51194"/>
    </source>
</evidence>
<feature type="region of interest" description="Disordered" evidence="9">
    <location>
        <begin position="488"/>
        <end position="515"/>
    </location>
</feature>
<feature type="domain" description="Helicase ATP-binding" evidence="10">
    <location>
        <begin position="429"/>
        <end position="665"/>
    </location>
</feature>
<evidence type="ECO:0000256" key="4">
    <source>
        <dbReference type="ARBA" id="ARBA00022771"/>
    </source>
</evidence>
<dbReference type="PROSITE" id="PS00518">
    <property type="entry name" value="ZF_RING_1"/>
    <property type="match status" value="1"/>
</dbReference>
<evidence type="ECO:0000256" key="1">
    <source>
        <dbReference type="ARBA" id="ARBA00022723"/>
    </source>
</evidence>
<dbReference type="PROSITE" id="PS51192">
    <property type="entry name" value="HELICASE_ATP_BIND_1"/>
    <property type="match status" value="1"/>
</dbReference>
<dbReference type="InterPro" id="IPR013083">
    <property type="entry name" value="Znf_RING/FYVE/PHD"/>
</dbReference>
<evidence type="ECO:0000313" key="12">
    <source>
        <dbReference type="EMBL" id="KAG6532531.1"/>
    </source>
</evidence>
<dbReference type="InterPro" id="IPR049730">
    <property type="entry name" value="SNF2/RAD54-like_C"/>
</dbReference>
<dbReference type="SUPFAM" id="SSF57850">
    <property type="entry name" value="RING/U-box"/>
    <property type="match status" value="1"/>
</dbReference>
<dbReference type="InterPro" id="IPR050628">
    <property type="entry name" value="SNF2_RAD54_helicase_TF"/>
</dbReference>
<dbReference type="InterPro" id="IPR027417">
    <property type="entry name" value="P-loop_NTPase"/>
</dbReference>
<dbReference type="CDD" id="cd18008">
    <property type="entry name" value="DEXDc_SHPRH-like"/>
    <property type="match status" value="1"/>
</dbReference>
<dbReference type="SMART" id="SM00487">
    <property type="entry name" value="DEXDc"/>
    <property type="match status" value="1"/>
</dbReference>
<dbReference type="PANTHER" id="PTHR45626">
    <property type="entry name" value="TRANSCRIPTION TERMINATION FACTOR 2-RELATED"/>
    <property type="match status" value="1"/>
</dbReference>
<name>A0A8J5ICI6_ZINOF</name>
<dbReference type="PANTHER" id="PTHR45626:SF24">
    <property type="entry name" value="HELICASE-LIKE TRANSCRIPTION FACTOR CHR28-RELATED"/>
    <property type="match status" value="1"/>
</dbReference>
<keyword evidence="13" id="KW-1185">Reference proteome</keyword>
<dbReference type="GO" id="GO:0008270">
    <property type="term" value="F:zinc ion binding"/>
    <property type="evidence" value="ECO:0007669"/>
    <property type="project" value="UniProtKB-KW"/>
</dbReference>
<comment type="caution">
    <text evidence="12">The sequence shown here is derived from an EMBL/GenBank/DDBJ whole genome shotgun (WGS) entry which is preliminary data.</text>
</comment>
<dbReference type="InterPro" id="IPR002885">
    <property type="entry name" value="PPR_rpt"/>
</dbReference>
<dbReference type="InterPro" id="IPR014001">
    <property type="entry name" value="Helicase_ATP-bd"/>
</dbReference>
<dbReference type="SMART" id="SM00490">
    <property type="entry name" value="HELICc"/>
    <property type="match status" value="1"/>
</dbReference>
<evidence type="ECO:0000256" key="7">
    <source>
        <dbReference type="ARBA" id="ARBA00022840"/>
    </source>
</evidence>
<evidence type="ECO:0000256" key="6">
    <source>
        <dbReference type="ARBA" id="ARBA00022833"/>
    </source>
</evidence>
<dbReference type="Pfam" id="PF13041">
    <property type="entry name" value="PPR_2"/>
    <property type="match status" value="2"/>
</dbReference>
<evidence type="ECO:0000256" key="9">
    <source>
        <dbReference type="SAM" id="MobiDB-lite"/>
    </source>
</evidence>
<dbReference type="SUPFAM" id="SSF52540">
    <property type="entry name" value="P-loop containing nucleoside triphosphate hydrolases"/>
    <property type="match status" value="2"/>
</dbReference>
<keyword evidence="4" id="KW-0863">Zinc-finger</keyword>
<dbReference type="InterPro" id="IPR011990">
    <property type="entry name" value="TPR-like_helical_dom_sf"/>
</dbReference>
<dbReference type="InterPro" id="IPR000330">
    <property type="entry name" value="SNF2_N"/>
</dbReference>
<organism evidence="12 13">
    <name type="scientific">Zingiber officinale</name>
    <name type="common">Ginger</name>
    <name type="synonym">Amomum zingiber</name>
    <dbReference type="NCBI Taxonomy" id="94328"/>
    <lineage>
        <taxon>Eukaryota</taxon>
        <taxon>Viridiplantae</taxon>
        <taxon>Streptophyta</taxon>
        <taxon>Embryophyta</taxon>
        <taxon>Tracheophyta</taxon>
        <taxon>Spermatophyta</taxon>
        <taxon>Magnoliopsida</taxon>
        <taxon>Liliopsida</taxon>
        <taxon>Zingiberales</taxon>
        <taxon>Zingiberaceae</taxon>
        <taxon>Zingiber</taxon>
    </lineage>
</organism>
<feature type="repeat" description="PPR" evidence="8">
    <location>
        <begin position="186"/>
        <end position="220"/>
    </location>
</feature>
<dbReference type="Pfam" id="PF00271">
    <property type="entry name" value="Helicase_C"/>
    <property type="match status" value="1"/>
</dbReference>
<dbReference type="InterPro" id="IPR038718">
    <property type="entry name" value="SNF2-like_sf"/>
</dbReference>
<feature type="domain" description="Helicase C-terminal" evidence="11">
    <location>
        <begin position="861"/>
        <end position="1022"/>
    </location>
</feature>
<dbReference type="Gene3D" id="1.25.40.10">
    <property type="entry name" value="Tetratricopeptide repeat domain"/>
    <property type="match status" value="2"/>
</dbReference>
<dbReference type="Pfam" id="PF00097">
    <property type="entry name" value="zf-C3HC4"/>
    <property type="match status" value="1"/>
</dbReference>
<feature type="compositionally biased region" description="Polar residues" evidence="9">
    <location>
        <begin position="501"/>
        <end position="512"/>
    </location>
</feature>
<dbReference type="Gene3D" id="3.40.50.300">
    <property type="entry name" value="P-loop containing nucleotide triphosphate hydrolases"/>
    <property type="match status" value="1"/>
</dbReference>
<proteinExistence type="predicted"/>
<dbReference type="GO" id="GO:0006281">
    <property type="term" value="P:DNA repair"/>
    <property type="evidence" value="ECO:0007669"/>
    <property type="project" value="TreeGrafter"/>
</dbReference>
<feature type="repeat" description="PPR" evidence="8">
    <location>
        <begin position="221"/>
        <end position="255"/>
    </location>
</feature>
<keyword evidence="6" id="KW-0862">Zinc</keyword>
<dbReference type="AlphaFoldDB" id="A0A8J5ICI6"/>
<feature type="repeat" description="PPR" evidence="8">
    <location>
        <begin position="256"/>
        <end position="290"/>
    </location>
</feature>
<dbReference type="GO" id="GO:0005524">
    <property type="term" value="F:ATP binding"/>
    <property type="evidence" value="ECO:0007669"/>
    <property type="project" value="UniProtKB-KW"/>
</dbReference>
<dbReference type="EMBL" id="JACMSC010000002">
    <property type="protein sequence ID" value="KAG6532531.1"/>
    <property type="molecule type" value="Genomic_DNA"/>
</dbReference>
<dbReference type="Pfam" id="PF00176">
    <property type="entry name" value="SNF2-rel_dom"/>
    <property type="match status" value="1"/>
</dbReference>
<dbReference type="Proteomes" id="UP000734854">
    <property type="component" value="Unassembled WGS sequence"/>
</dbReference>
<evidence type="ECO:0000256" key="8">
    <source>
        <dbReference type="PROSITE-ProRule" id="PRU00708"/>
    </source>
</evidence>
<dbReference type="InterPro" id="IPR018957">
    <property type="entry name" value="Znf_C3HC4_RING-type"/>
</dbReference>
<protein>
    <submittedName>
        <fullName evidence="12">Uncharacterized protein</fullName>
    </submittedName>
</protein>
<evidence type="ECO:0000259" key="10">
    <source>
        <dbReference type="PROSITE" id="PS51192"/>
    </source>
</evidence>
<dbReference type="PROSITE" id="PS51194">
    <property type="entry name" value="HELICASE_CTER"/>
    <property type="match status" value="1"/>
</dbReference>
<dbReference type="PROSITE" id="PS51375">
    <property type="entry name" value="PPR"/>
    <property type="match status" value="3"/>
</dbReference>
<keyword evidence="3" id="KW-0547">Nucleotide-binding</keyword>
<keyword evidence="5" id="KW-0378">Hydrolase</keyword>
<dbReference type="NCBIfam" id="TIGR00756">
    <property type="entry name" value="PPR"/>
    <property type="match status" value="3"/>
</dbReference>
<dbReference type="GO" id="GO:0005634">
    <property type="term" value="C:nucleus"/>
    <property type="evidence" value="ECO:0007669"/>
    <property type="project" value="TreeGrafter"/>
</dbReference>
<gene>
    <name evidence="12" type="ORF">ZIOFF_006377</name>
</gene>
<dbReference type="InterPro" id="IPR001650">
    <property type="entry name" value="Helicase_C-like"/>
</dbReference>